<dbReference type="PROSITE" id="PS00138">
    <property type="entry name" value="SUBTILASE_SER"/>
    <property type="match status" value="1"/>
</dbReference>
<dbReference type="Pfam" id="PF00082">
    <property type="entry name" value="Peptidase_S8"/>
    <property type="match status" value="1"/>
</dbReference>
<protein>
    <submittedName>
        <fullName evidence="8">Serine protease</fullName>
    </submittedName>
</protein>
<dbReference type="RefSeq" id="WP_203863089.1">
    <property type="nucleotide sequence ID" value="NZ_BAAAZQ010000059.1"/>
</dbReference>
<evidence type="ECO:0000256" key="6">
    <source>
        <dbReference type="RuleBase" id="RU003355"/>
    </source>
</evidence>
<dbReference type="InterPro" id="IPR000209">
    <property type="entry name" value="Peptidase_S8/S53_dom"/>
</dbReference>
<keyword evidence="9" id="KW-1185">Reference proteome</keyword>
<dbReference type="PROSITE" id="PS51892">
    <property type="entry name" value="SUBTILASE"/>
    <property type="match status" value="1"/>
</dbReference>
<dbReference type="InterPro" id="IPR015500">
    <property type="entry name" value="Peptidase_S8_subtilisin-rel"/>
</dbReference>
<feature type="active site" description="Charge relay system" evidence="5">
    <location>
        <position position="251"/>
    </location>
</feature>
<dbReference type="GO" id="GO:0006508">
    <property type="term" value="P:proteolysis"/>
    <property type="evidence" value="ECO:0007669"/>
    <property type="project" value="UniProtKB-KW"/>
</dbReference>
<keyword evidence="3 5" id="KW-0378">Hydrolase</keyword>
<dbReference type="EMBL" id="BONX01000093">
    <property type="protein sequence ID" value="GIH01876.1"/>
    <property type="molecule type" value="Genomic_DNA"/>
</dbReference>
<feature type="domain" description="Peptidase S8/S53" evidence="7">
    <location>
        <begin position="242"/>
        <end position="503"/>
    </location>
</feature>
<proteinExistence type="inferred from homology"/>
<evidence type="ECO:0000256" key="4">
    <source>
        <dbReference type="ARBA" id="ARBA00022825"/>
    </source>
</evidence>
<feature type="active site" description="Charge relay system" evidence="5">
    <location>
        <position position="284"/>
    </location>
</feature>
<name>A0ABQ4F4M9_9ACTN</name>
<evidence type="ECO:0000256" key="1">
    <source>
        <dbReference type="ARBA" id="ARBA00011073"/>
    </source>
</evidence>
<sequence>MSRLRQRQPLPGRAAGGLLTAALVAGVGLVAVPSAWAATPRTAVRTAGAAATTEAPQRSAESPRTVTLVTGDRVTVSGADLGNVSVSRGSGRDGVTFLVSRADGHLRVVPSDALTPLRAGLLDSRLFDVTTLLDFGYDDRRSDLPLIVTYAEGAKGDTARSGTAAAGGRVLRALPGRATFAVRAGRQDGTTVWQRLTTGKRGTSRLADGVVRVRLDGKLRPALDVSVPQIGAPAAWQAGYTGKGVTVALLDTGVDADHPDLSGRVSAAENFVADTEDGRDLDGHGTHVAATIAGSGAASNGRYKGVAPEAQLISGKVCALGGCPESAILAGMWWAAAERHAKVVNMSLGGRDTPEVDPIEQAVQDLTAQYGTLFVVAAGNDGGDGTVRSPATADAALAVGAVNADDTLAEFSNRGPRVGDFAVKPDITAPGVDITAARSAASGLGNPGDMYTTMSGTSMATPHVTGSAALLVQQHPTWSGSTLKAALMASAAHQTSTSVYGQGAGRVDVGRAIGQQVTANPPSAAFGRRSWPHDDDQPVRQTITYHNAGASPVVLDLAVQATGPDGGPAPAGVFTLGTPRLTVPAGGDAETTLTADTSEGAAGDTFVGYVTATAADRVVRTPIAVALEAESYDLTLNHIDRAGAPSTTQDTIVVRTDTFDFHPVASTDGTATIRLPKGRYAVASTVLGADGTSTFLVQPPFAFSGDRTIALDARLGKPITVTIPQPSATSVLAEMQTTISADGGRAFSAGMMGDTFRGIYSAQLGGDESVDGVVTRIGSQWAAVGADGSTLDSPYAYRLAWFHKGFVPTGFSRNVRPGDLGTVRATYASATPELLGHLAAFPRLDGLENMGSVAQEMAFHLPAVRTEYYSTEGGVHWGNQFLEWDRNFEHPAVTVLSGAGRYQAGREYAERWNRGVLAPSLPDTVEAYRRADTMQIEIPLYSDDPNRRGSSYIATGTTTLLRNGVQVDQTPELEGMFTVPPDDASYQVRIDATRPAPAVLATRTNVEWSFRSKHVPGDTPTKLPLSVVRYTPALDGFNAAPTGETVQVPVTVLATPGSSAGRVRTLTIDVSYDDGKTWQRAPLVRSGDSGVITLHHPETAGYVSLRAAATDTAGNAVRQTTVRAYRLTATR</sequence>
<evidence type="ECO:0000259" key="7">
    <source>
        <dbReference type="Pfam" id="PF00082"/>
    </source>
</evidence>
<dbReference type="PRINTS" id="PR00723">
    <property type="entry name" value="SUBTILISIN"/>
</dbReference>
<dbReference type="InterPro" id="IPR036852">
    <property type="entry name" value="Peptidase_S8/S53_dom_sf"/>
</dbReference>
<comment type="caution">
    <text evidence="8">The sequence shown here is derived from an EMBL/GenBank/DDBJ whole genome shotgun (WGS) entry which is preliminary data.</text>
</comment>
<dbReference type="PANTHER" id="PTHR43806">
    <property type="entry name" value="PEPTIDASE S8"/>
    <property type="match status" value="1"/>
</dbReference>
<keyword evidence="4 5" id="KW-0720">Serine protease</keyword>
<feature type="active site" description="Charge relay system" evidence="5">
    <location>
        <position position="458"/>
    </location>
</feature>
<evidence type="ECO:0000313" key="9">
    <source>
        <dbReference type="Proteomes" id="UP000621500"/>
    </source>
</evidence>
<dbReference type="GO" id="GO:0008233">
    <property type="term" value="F:peptidase activity"/>
    <property type="evidence" value="ECO:0007669"/>
    <property type="project" value="UniProtKB-KW"/>
</dbReference>
<dbReference type="PANTHER" id="PTHR43806:SF11">
    <property type="entry name" value="CEREVISIN-RELATED"/>
    <property type="match status" value="1"/>
</dbReference>
<dbReference type="PROSITE" id="PS00136">
    <property type="entry name" value="SUBTILASE_ASP"/>
    <property type="match status" value="1"/>
</dbReference>
<dbReference type="Proteomes" id="UP000621500">
    <property type="component" value="Unassembled WGS sequence"/>
</dbReference>
<dbReference type="Gene3D" id="3.40.50.200">
    <property type="entry name" value="Peptidase S8/S53 domain"/>
    <property type="match status" value="1"/>
</dbReference>
<evidence type="ECO:0000256" key="5">
    <source>
        <dbReference type="PROSITE-ProRule" id="PRU01240"/>
    </source>
</evidence>
<reference evidence="8 9" key="1">
    <citation type="submission" date="2021-01" db="EMBL/GenBank/DDBJ databases">
        <title>Whole genome shotgun sequence of Plantactinospora mayteni NBRC 109088.</title>
        <authorList>
            <person name="Komaki H."/>
            <person name="Tamura T."/>
        </authorList>
    </citation>
    <scope>NUCLEOTIDE SEQUENCE [LARGE SCALE GENOMIC DNA]</scope>
    <source>
        <strain evidence="8 9">NBRC 109088</strain>
    </source>
</reference>
<comment type="similarity">
    <text evidence="1 5 6">Belongs to the peptidase S8 family.</text>
</comment>
<dbReference type="SUPFAM" id="SSF52743">
    <property type="entry name" value="Subtilisin-like"/>
    <property type="match status" value="1"/>
</dbReference>
<evidence type="ECO:0000256" key="3">
    <source>
        <dbReference type="ARBA" id="ARBA00022801"/>
    </source>
</evidence>
<dbReference type="InterPro" id="IPR023827">
    <property type="entry name" value="Peptidase_S8_Asp-AS"/>
</dbReference>
<organism evidence="8 9">
    <name type="scientific">Plantactinospora mayteni</name>
    <dbReference type="NCBI Taxonomy" id="566021"/>
    <lineage>
        <taxon>Bacteria</taxon>
        <taxon>Bacillati</taxon>
        <taxon>Actinomycetota</taxon>
        <taxon>Actinomycetes</taxon>
        <taxon>Micromonosporales</taxon>
        <taxon>Micromonosporaceae</taxon>
        <taxon>Plantactinospora</taxon>
    </lineage>
</organism>
<evidence type="ECO:0000313" key="8">
    <source>
        <dbReference type="EMBL" id="GIH01876.1"/>
    </source>
</evidence>
<accession>A0ABQ4F4M9</accession>
<gene>
    <name evidence="8" type="ORF">Pma05_84480</name>
</gene>
<dbReference type="InterPro" id="IPR050131">
    <property type="entry name" value="Peptidase_S8_subtilisin-like"/>
</dbReference>
<keyword evidence="2 5" id="KW-0645">Protease</keyword>
<evidence type="ECO:0000256" key="2">
    <source>
        <dbReference type="ARBA" id="ARBA00022670"/>
    </source>
</evidence>
<dbReference type="InterPro" id="IPR023828">
    <property type="entry name" value="Peptidase_S8_Ser-AS"/>
</dbReference>